<accession>A0A9D7E6Z4</accession>
<dbReference type="PANTHER" id="PTHR44591:SF23">
    <property type="entry name" value="CHEY SUBFAMILY"/>
    <property type="match status" value="1"/>
</dbReference>
<dbReference type="CDD" id="cd00156">
    <property type="entry name" value="REC"/>
    <property type="match status" value="1"/>
</dbReference>
<dbReference type="AlphaFoldDB" id="A0A9D7E6Z4"/>
<dbReference type="Pfam" id="PF00072">
    <property type="entry name" value="Response_reg"/>
    <property type="match status" value="1"/>
</dbReference>
<dbReference type="EMBL" id="JADJEV010000002">
    <property type="protein sequence ID" value="MBK6972302.1"/>
    <property type="molecule type" value="Genomic_DNA"/>
</dbReference>
<organism evidence="4 5">
    <name type="scientific">Candidatus Methylophosphatis roskildensis</name>
    <dbReference type="NCBI Taxonomy" id="2899263"/>
    <lineage>
        <taxon>Bacteria</taxon>
        <taxon>Pseudomonadati</taxon>
        <taxon>Pseudomonadota</taxon>
        <taxon>Betaproteobacteria</taxon>
        <taxon>Nitrosomonadales</taxon>
        <taxon>Sterolibacteriaceae</taxon>
        <taxon>Candidatus Methylophosphatis</taxon>
    </lineage>
</organism>
<dbReference type="Gene3D" id="3.40.50.2300">
    <property type="match status" value="1"/>
</dbReference>
<evidence type="ECO:0000313" key="4">
    <source>
        <dbReference type="EMBL" id="MBK6972302.1"/>
    </source>
</evidence>
<gene>
    <name evidence="4" type="ORF">IPH26_04885</name>
</gene>
<dbReference type="GO" id="GO:0000160">
    <property type="term" value="P:phosphorelay signal transduction system"/>
    <property type="evidence" value="ECO:0007669"/>
    <property type="project" value="InterPro"/>
</dbReference>
<dbReference type="SMART" id="SM00448">
    <property type="entry name" value="REC"/>
    <property type="match status" value="1"/>
</dbReference>
<dbReference type="InterPro" id="IPR011006">
    <property type="entry name" value="CheY-like_superfamily"/>
</dbReference>
<dbReference type="SUPFAM" id="SSF52172">
    <property type="entry name" value="CheY-like"/>
    <property type="match status" value="1"/>
</dbReference>
<dbReference type="InterPro" id="IPR001789">
    <property type="entry name" value="Sig_transdc_resp-reg_receiver"/>
</dbReference>
<dbReference type="PROSITE" id="PS50110">
    <property type="entry name" value="RESPONSE_REGULATORY"/>
    <property type="match status" value="1"/>
</dbReference>
<dbReference type="PANTHER" id="PTHR44591">
    <property type="entry name" value="STRESS RESPONSE REGULATOR PROTEIN 1"/>
    <property type="match status" value="1"/>
</dbReference>
<proteinExistence type="predicted"/>
<name>A0A9D7E6Z4_9PROT</name>
<dbReference type="InterPro" id="IPR050595">
    <property type="entry name" value="Bact_response_regulator"/>
</dbReference>
<evidence type="ECO:0000313" key="5">
    <source>
        <dbReference type="Proteomes" id="UP000807785"/>
    </source>
</evidence>
<dbReference type="Proteomes" id="UP000807785">
    <property type="component" value="Unassembled WGS sequence"/>
</dbReference>
<evidence type="ECO:0000259" key="3">
    <source>
        <dbReference type="PROSITE" id="PS50110"/>
    </source>
</evidence>
<feature type="modified residue" description="4-aspartylphosphate" evidence="2">
    <location>
        <position position="56"/>
    </location>
</feature>
<protein>
    <submittedName>
        <fullName evidence="4">Response regulator</fullName>
    </submittedName>
</protein>
<evidence type="ECO:0000256" key="1">
    <source>
        <dbReference type="ARBA" id="ARBA00022553"/>
    </source>
</evidence>
<comment type="caution">
    <text evidence="4">The sequence shown here is derived from an EMBL/GenBank/DDBJ whole genome shotgun (WGS) entry which is preliminary data.</text>
</comment>
<reference evidence="4" key="1">
    <citation type="submission" date="2020-10" db="EMBL/GenBank/DDBJ databases">
        <title>Connecting structure to function with the recovery of over 1000 high-quality activated sludge metagenome-assembled genomes encoding full-length rRNA genes using long-read sequencing.</title>
        <authorList>
            <person name="Singleton C.M."/>
            <person name="Petriglieri F."/>
            <person name="Kristensen J.M."/>
            <person name="Kirkegaard R.H."/>
            <person name="Michaelsen T.Y."/>
            <person name="Andersen M.H."/>
            <person name="Karst S.M."/>
            <person name="Dueholm M.S."/>
            <person name="Nielsen P.H."/>
            <person name="Albertsen M."/>
        </authorList>
    </citation>
    <scope>NUCLEOTIDE SEQUENCE</scope>
    <source>
        <strain evidence="4">Bjer_18-Q3-R1-45_BAT3C.347</strain>
    </source>
</reference>
<keyword evidence="1 2" id="KW-0597">Phosphoprotein</keyword>
<feature type="domain" description="Response regulatory" evidence="3">
    <location>
        <begin position="7"/>
        <end position="123"/>
    </location>
</feature>
<evidence type="ECO:0000256" key="2">
    <source>
        <dbReference type="PROSITE-ProRule" id="PRU00169"/>
    </source>
</evidence>
<sequence>MPIPTQTVLIVDDDEMWRMLARVALGRAGFRCEECGSVKEAMAVLAREPVFCIVTDLLMPELDGLDLCRMVRADPEFADTPIIVMTSSTDEAEHRTAREAGAHTTLRKDVEFKQVVSAVRFSRNP</sequence>